<evidence type="ECO:0000313" key="2">
    <source>
        <dbReference type="Proteomes" id="UP000003250"/>
    </source>
</evidence>
<organism evidence="1 2">
    <name type="scientific">Mesorhizobium alhagi CCNWXJ12-2</name>
    <dbReference type="NCBI Taxonomy" id="1107882"/>
    <lineage>
        <taxon>Bacteria</taxon>
        <taxon>Pseudomonadati</taxon>
        <taxon>Pseudomonadota</taxon>
        <taxon>Alphaproteobacteria</taxon>
        <taxon>Hyphomicrobiales</taxon>
        <taxon>Phyllobacteriaceae</taxon>
        <taxon>Allomesorhizobium</taxon>
    </lineage>
</organism>
<sequence length="32" mass="3353">MLTSIEATCKLGDVNPVAYIAETLQAIVGGHH</sequence>
<gene>
    <name evidence="1" type="ORF">MAXJ12_33929</name>
</gene>
<evidence type="ECO:0000313" key="1">
    <source>
        <dbReference type="EMBL" id="EHK52704.1"/>
    </source>
</evidence>
<keyword evidence="2" id="KW-1185">Reference proteome</keyword>
<protein>
    <recommendedName>
        <fullName evidence="3">Transposase IS66 C-terminal domain-containing protein</fullName>
    </recommendedName>
</protein>
<reference evidence="1 2" key="1">
    <citation type="journal article" date="2012" name="J. Bacteriol.">
        <title>Draft Genome Sequence of Mesorhizobium alhagi CCNWXJ12-2T, a Novel Salt-Resistant Species Isolated from the Desert of Northwestern China.</title>
        <authorList>
            <person name="Zhou M."/>
            <person name="Chen W."/>
            <person name="Chen H."/>
            <person name="Wei G."/>
        </authorList>
    </citation>
    <scope>NUCLEOTIDE SEQUENCE [LARGE SCALE GENOMIC DNA]</scope>
    <source>
        <strain evidence="1 2">CCNWXJ12-2</strain>
    </source>
</reference>
<dbReference type="AlphaFoldDB" id="H0I2T0"/>
<dbReference type="EMBL" id="AHAM01000306">
    <property type="protein sequence ID" value="EHK52704.1"/>
    <property type="molecule type" value="Genomic_DNA"/>
</dbReference>
<accession>H0I2T0</accession>
<name>H0I2T0_9HYPH</name>
<evidence type="ECO:0008006" key="3">
    <source>
        <dbReference type="Google" id="ProtNLM"/>
    </source>
</evidence>
<dbReference type="Proteomes" id="UP000003250">
    <property type="component" value="Unassembled WGS sequence"/>
</dbReference>
<proteinExistence type="predicted"/>